<feature type="domain" description="HTH araC/xylS-type" evidence="4">
    <location>
        <begin position="17"/>
        <end position="115"/>
    </location>
</feature>
<dbReference type="InterPro" id="IPR009057">
    <property type="entry name" value="Homeodomain-like_sf"/>
</dbReference>
<evidence type="ECO:0000313" key="5">
    <source>
        <dbReference type="EMBL" id="CAB4873859.1"/>
    </source>
</evidence>
<dbReference type="SMART" id="SM00342">
    <property type="entry name" value="HTH_ARAC"/>
    <property type="match status" value="1"/>
</dbReference>
<sequence>MATQRPATIQYRANLHRQVCVLIESEYGQDLQLESLAKRIASSRRQLQRAFTEAGDTTFRDYLTGVRMARAAELLTSEPLTVREVARQVGYKQPAQFAKAFRRLHGVAPSEFRASARENRAGPHLLASAV</sequence>
<keyword evidence="1" id="KW-0805">Transcription regulation</keyword>
<name>A0A6J7E002_9ZZZZ</name>
<dbReference type="PANTHER" id="PTHR43280">
    <property type="entry name" value="ARAC-FAMILY TRANSCRIPTIONAL REGULATOR"/>
    <property type="match status" value="1"/>
</dbReference>
<keyword evidence="2" id="KW-0238">DNA-binding</keyword>
<dbReference type="AlphaFoldDB" id="A0A6J7E002"/>
<dbReference type="InterPro" id="IPR018060">
    <property type="entry name" value="HTH_AraC"/>
</dbReference>
<dbReference type="InterPro" id="IPR020449">
    <property type="entry name" value="Tscrpt_reg_AraC-type_HTH"/>
</dbReference>
<dbReference type="PROSITE" id="PS01124">
    <property type="entry name" value="HTH_ARAC_FAMILY_2"/>
    <property type="match status" value="1"/>
</dbReference>
<evidence type="ECO:0000256" key="1">
    <source>
        <dbReference type="ARBA" id="ARBA00023015"/>
    </source>
</evidence>
<dbReference type="EMBL" id="CAFBLU010000012">
    <property type="protein sequence ID" value="CAB4873859.1"/>
    <property type="molecule type" value="Genomic_DNA"/>
</dbReference>
<organism evidence="5">
    <name type="scientific">freshwater metagenome</name>
    <dbReference type="NCBI Taxonomy" id="449393"/>
    <lineage>
        <taxon>unclassified sequences</taxon>
        <taxon>metagenomes</taxon>
        <taxon>ecological metagenomes</taxon>
    </lineage>
</organism>
<dbReference type="GO" id="GO:0003700">
    <property type="term" value="F:DNA-binding transcription factor activity"/>
    <property type="evidence" value="ECO:0007669"/>
    <property type="project" value="InterPro"/>
</dbReference>
<dbReference type="SUPFAM" id="SSF46689">
    <property type="entry name" value="Homeodomain-like"/>
    <property type="match status" value="2"/>
</dbReference>
<dbReference type="PRINTS" id="PR00032">
    <property type="entry name" value="HTHARAC"/>
</dbReference>
<dbReference type="InterPro" id="IPR018062">
    <property type="entry name" value="HTH_AraC-typ_CS"/>
</dbReference>
<protein>
    <submittedName>
        <fullName evidence="5">Unannotated protein</fullName>
    </submittedName>
</protein>
<gene>
    <name evidence="5" type="ORF">UFOPK3444_00893</name>
</gene>
<dbReference type="GO" id="GO:0043565">
    <property type="term" value="F:sequence-specific DNA binding"/>
    <property type="evidence" value="ECO:0007669"/>
    <property type="project" value="InterPro"/>
</dbReference>
<dbReference type="PANTHER" id="PTHR43280:SF2">
    <property type="entry name" value="HTH-TYPE TRANSCRIPTIONAL REGULATOR EXSA"/>
    <property type="match status" value="1"/>
</dbReference>
<dbReference type="Pfam" id="PF12833">
    <property type="entry name" value="HTH_18"/>
    <property type="match status" value="1"/>
</dbReference>
<reference evidence="5" key="1">
    <citation type="submission" date="2020-05" db="EMBL/GenBank/DDBJ databases">
        <authorList>
            <person name="Chiriac C."/>
            <person name="Salcher M."/>
            <person name="Ghai R."/>
            <person name="Kavagutti S V."/>
        </authorList>
    </citation>
    <scope>NUCLEOTIDE SEQUENCE</scope>
</reference>
<accession>A0A6J7E002</accession>
<proteinExistence type="predicted"/>
<dbReference type="Gene3D" id="1.10.10.60">
    <property type="entry name" value="Homeodomain-like"/>
    <property type="match status" value="1"/>
</dbReference>
<evidence type="ECO:0000256" key="3">
    <source>
        <dbReference type="ARBA" id="ARBA00023163"/>
    </source>
</evidence>
<dbReference type="PROSITE" id="PS00041">
    <property type="entry name" value="HTH_ARAC_FAMILY_1"/>
    <property type="match status" value="1"/>
</dbReference>
<evidence type="ECO:0000256" key="2">
    <source>
        <dbReference type="ARBA" id="ARBA00023125"/>
    </source>
</evidence>
<keyword evidence="3" id="KW-0804">Transcription</keyword>
<evidence type="ECO:0000259" key="4">
    <source>
        <dbReference type="PROSITE" id="PS01124"/>
    </source>
</evidence>